<dbReference type="EMBL" id="JAAHCF010000170">
    <property type="protein sequence ID" value="KAK8147098.1"/>
    <property type="molecule type" value="Genomic_DNA"/>
</dbReference>
<keyword evidence="1" id="KW-0472">Membrane</keyword>
<keyword evidence="1" id="KW-1133">Transmembrane helix</keyword>
<name>A0AAW0RXL9_9HYPO</name>
<evidence type="ECO:0000256" key="1">
    <source>
        <dbReference type="SAM" id="Phobius"/>
    </source>
</evidence>
<organism evidence="2 3">
    <name type="scientific">Beauveria asiatica</name>
    <dbReference type="NCBI Taxonomy" id="1069075"/>
    <lineage>
        <taxon>Eukaryota</taxon>
        <taxon>Fungi</taxon>
        <taxon>Dikarya</taxon>
        <taxon>Ascomycota</taxon>
        <taxon>Pezizomycotina</taxon>
        <taxon>Sordariomycetes</taxon>
        <taxon>Hypocreomycetidae</taxon>
        <taxon>Hypocreales</taxon>
        <taxon>Cordycipitaceae</taxon>
        <taxon>Beauveria</taxon>
    </lineage>
</organism>
<dbReference type="Proteomes" id="UP001397290">
    <property type="component" value="Unassembled WGS sequence"/>
</dbReference>
<keyword evidence="3" id="KW-1185">Reference proteome</keyword>
<keyword evidence="1" id="KW-0812">Transmembrane</keyword>
<feature type="transmembrane region" description="Helical" evidence="1">
    <location>
        <begin position="35"/>
        <end position="57"/>
    </location>
</feature>
<sequence>MAPLPTTPLPPPPPHTFVGREIPPLWSAYMAENKYPTAAMCLAIIIVTLLVVALLLCTGRRWQECNGSGAIRQRICQHCRDVASARAARLRSCQADSVELSTQGAAKKDFEGPAPWHGSNVLNTSWGWMI</sequence>
<gene>
    <name evidence="2" type="ORF">G3M48_002183</name>
</gene>
<protein>
    <submittedName>
        <fullName evidence="2">Uncharacterized protein</fullName>
    </submittedName>
</protein>
<reference evidence="2 3" key="1">
    <citation type="submission" date="2020-02" db="EMBL/GenBank/DDBJ databases">
        <title>Comparative genomics of the hypocrealean fungal genus Beauvera.</title>
        <authorList>
            <person name="Showalter D.N."/>
            <person name="Bushley K.E."/>
            <person name="Rehner S.A."/>
        </authorList>
    </citation>
    <scope>NUCLEOTIDE SEQUENCE [LARGE SCALE GENOMIC DNA]</scope>
    <source>
        <strain evidence="2 3">ARSEF4384</strain>
    </source>
</reference>
<comment type="caution">
    <text evidence="2">The sequence shown here is derived from an EMBL/GenBank/DDBJ whole genome shotgun (WGS) entry which is preliminary data.</text>
</comment>
<proteinExistence type="predicted"/>
<dbReference type="AlphaFoldDB" id="A0AAW0RXL9"/>
<evidence type="ECO:0000313" key="3">
    <source>
        <dbReference type="Proteomes" id="UP001397290"/>
    </source>
</evidence>
<evidence type="ECO:0000313" key="2">
    <source>
        <dbReference type="EMBL" id="KAK8147098.1"/>
    </source>
</evidence>
<accession>A0AAW0RXL9</accession>